<dbReference type="Proteomes" id="UP000430519">
    <property type="component" value="Unassembled WGS sequence"/>
</dbReference>
<reference evidence="1 2" key="1">
    <citation type="submission" date="2019-11" db="EMBL/GenBank/DDBJ databases">
        <title>Genome sequence of Deinococcus xianganensis Y35, AI-2 producing algicidal bacterium, isolated from lake water.</title>
        <authorList>
            <person name="Li Y."/>
        </authorList>
    </citation>
    <scope>NUCLEOTIDE SEQUENCE [LARGE SCALE GENOMIC DNA]</scope>
    <source>
        <strain evidence="1 2">Y35</strain>
    </source>
</reference>
<evidence type="ECO:0000313" key="1">
    <source>
        <dbReference type="EMBL" id="MXV21970.1"/>
    </source>
</evidence>
<sequence length="321" mass="37543">MRIQHPEYIAVPLSTREQLRLLEQRGMVIDDTDRAGFALQKIGFHRFVTYAAAREVDGNPKIPGIKGYIQHPNPTQFSDIEDIIDFDERLSDIIFQGTRIVEHWIKGVLEYDIANRLGSTAWYNDKQCLRQSAHDSREYLKLLDEINKRVEIDRQRRLPAAKPITDWMSANPRQPIPLPILGEVFDLKIWGFLYSLLKEQFKVDISTRLDYTPEQFLGHLRAISDMRNACAHHDILWNREYLRSPSPHHRIRNALSHYSFLPDPKNGRELIARRLYTIHNITKHVAPESLWTEKMKAVMLKAPDLRAMGFKNDWSNPSIWS</sequence>
<dbReference type="InterPro" id="IPR011664">
    <property type="entry name" value="Abi_system_AbiD/AbiF-like"/>
</dbReference>
<evidence type="ECO:0008006" key="3">
    <source>
        <dbReference type="Google" id="ProtNLM"/>
    </source>
</evidence>
<dbReference type="Pfam" id="PF07751">
    <property type="entry name" value="Abi_2"/>
    <property type="match status" value="1"/>
</dbReference>
<dbReference type="AlphaFoldDB" id="A0A6I4YNG3"/>
<keyword evidence="2" id="KW-1185">Reference proteome</keyword>
<accession>A0A6I4YNG3</accession>
<organism evidence="1 2">
    <name type="scientific">Deinococcus xianganensis</name>
    <dbReference type="NCBI Taxonomy" id="1507289"/>
    <lineage>
        <taxon>Bacteria</taxon>
        <taxon>Thermotogati</taxon>
        <taxon>Deinococcota</taxon>
        <taxon>Deinococci</taxon>
        <taxon>Deinococcales</taxon>
        <taxon>Deinococcaceae</taxon>
        <taxon>Deinococcus</taxon>
    </lineage>
</organism>
<proteinExistence type="predicted"/>
<dbReference type="RefSeq" id="WP_160982565.1">
    <property type="nucleotide sequence ID" value="NZ_WVHK01000159.1"/>
</dbReference>
<gene>
    <name evidence="1" type="ORF">GLX28_20320</name>
</gene>
<evidence type="ECO:0000313" key="2">
    <source>
        <dbReference type="Proteomes" id="UP000430519"/>
    </source>
</evidence>
<dbReference type="EMBL" id="WVHK01000159">
    <property type="protein sequence ID" value="MXV21970.1"/>
    <property type="molecule type" value="Genomic_DNA"/>
</dbReference>
<name>A0A6I4YNG3_9DEIO</name>
<protein>
    <recommendedName>
        <fullName evidence="3">Abi family protein</fullName>
    </recommendedName>
</protein>
<comment type="caution">
    <text evidence="1">The sequence shown here is derived from an EMBL/GenBank/DDBJ whole genome shotgun (WGS) entry which is preliminary data.</text>
</comment>